<dbReference type="EMBL" id="JAMKFB020000005">
    <property type="protein sequence ID" value="KAL0193993.1"/>
    <property type="molecule type" value="Genomic_DNA"/>
</dbReference>
<dbReference type="EC" id="2.7.7.7" evidence="1"/>
<dbReference type="GO" id="GO:0008270">
    <property type="term" value="F:zinc ion binding"/>
    <property type="evidence" value="ECO:0007669"/>
    <property type="project" value="UniProtKB-KW"/>
</dbReference>
<dbReference type="InterPro" id="IPR029703">
    <property type="entry name" value="POL2"/>
</dbReference>
<gene>
    <name evidence="3" type="ORF">M9458_012289</name>
</gene>
<keyword evidence="1" id="KW-0479">Metal-binding</keyword>
<comment type="function">
    <text evidence="1">DNA polymerase II participates in chromosomal DNA replication.</text>
</comment>
<keyword evidence="1" id="KW-0235">DNA replication</keyword>
<dbReference type="GO" id="GO:0005634">
    <property type="term" value="C:nucleus"/>
    <property type="evidence" value="ECO:0007669"/>
    <property type="project" value="UniProtKB-SubCell"/>
</dbReference>
<protein>
    <recommendedName>
        <fullName evidence="1">DNA polymerase epsilon catalytic subunit</fullName>
        <ecNumber evidence="1">2.7.7.7</ecNumber>
    </recommendedName>
</protein>
<reference evidence="3 4" key="1">
    <citation type="submission" date="2024-05" db="EMBL/GenBank/DDBJ databases">
        <title>Genome sequencing and assembly of Indian major carp, Cirrhinus mrigala (Hamilton, 1822).</title>
        <authorList>
            <person name="Mohindra V."/>
            <person name="Chowdhury L.M."/>
            <person name="Lal K."/>
            <person name="Jena J.K."/>
        </authorList>
    </citation>
    <scope>NUCLEOTIDE SEQUENCE [LARGE SCALE GENOMIC DNA]</scope>
    <source>
        <strain evidence="3">CM1030</strain>
        <tissue evidence="3">Blood</tissue>
    </source>
</reference>
<keyword evidence="1" id="KW-0548">Nucleotidyltransferase</keyword>
<keyword evidence="1" id="KW-0808">Transferase</keyword>
<keyword evidence="1" id="KW-0863">Zinc-finger</keyword>
<name>A0ABD0R6Q0_CIRMR</name>
<dbReference type="PANTHER" id="PTHR10670:SF0">
    <property type="entry name" value="DNA POLYMERASE EPSILON CATALYTIC SUBUNIT A"/>
    <property type="match status" value="1"/>
</dbReference>
<keyword evidence="1" id="KW-0539">Nucleus</keyword>
<accession>A0ABD0R6Q0</accession>
<comment type="cofactor">
    <cofactor evidence="1">
        <name>[4Fe-4S] cluster</name>
        <dbReference type="ChEBI" id="CHEBI:49883"/>
    </cofactor>
</comment>
<comment type="catalytic activity">
    <reaction evidence="1">
        <text>DNA(n) + a 2'-deoxyribonucleoside 5'-triphosphate = DNA(n+1) + diphosphate</text>
        <dbReference type="Rhea" id="RHEA:22508"/>
        <dbReference type="Rhea" id="RHEA-COMP:17339"/>
        <dbReference type="Rhea" id="RHEA-COMP:17340"/>
        <dbReference type="ChEBI" id="CHEBI:33019"/>
        <dbReference type="ChEBI" id="CHEBI:61560"/>
        <dbReference type="ChEBI" id="CHEBI:173112"/>
        <dbReference type="EC" id="2.7.7.7"/>
    </reaction>
</comment>
<sequence>MPNLSSLYGAERTALLEKTTEELLPPEKHLFEVRAENDVKAIYRALQRILLNYKMNNSCIPERVQEERRGPTLIAVQSNWELRRLAAGMTVLEEFPVVPVHVIDEISYNVLDWQRHGARRMIKHYLNLDSCLSQAFDMARYYHLPVGNLPQDISIFGSDLFLARHLRKHNHLLWLSPTARPDLGGKEADDSRLVMESDERGSMEINSHGCYST</sequence>
<evidence type="ECO:0000313" key="3">
    <source>
        <dbReference type="EMBL" id="KAL0193993.1"/>
    </source>
</evidence>
<organism evidence="3 4">
    <name type="scientific">Cirrhinus mrigala</name>
    <name type="common">Mrigala</name>
    <dbReference type="NCBI Taxonomy" id="683832"/>
    <lineage>
        <taxon>Eukaryota</taxon>
        <taxon>Metazoa</taxon>
        <taxon>Chordata</taxon>
        <taxon>Craniata</taxon>
        <taxon>Vertebrata</taxon>
        <taxon>Euteleostomi</taxon>
        <taxon>Actinopterygii</taxon>
        <taxon>Neopterygii</taxon>
        <taxon>Teleostei</taxon>
        <taxon>Ostariophysi</taxon>
        <taxon>Cypriniformes</taxon>
        <taxon>Cyprinidae</taxon>
        <taxon>Labeoninae</taxon>
        <taxon>Labeonini</taxon>
        <taxon>Cirrhinus</taxon>
    </lineage>
</organism>
<keyword evidence="4" id="KW-1185">Reference proteome</keyword>
<dbReference type="GO" id="GO:0006260">
    <property type="term" value="P:DNA replication"/>
    <property type="evidence" value="ECO:0007669"/>
    <property type="project" value="UniProtKB-KW"/>
</dbReference>
<evidence type="ECO:0000256" key="1">
    <source>
        <dbReference type="RuleBase" id="RU365029"/>
    </source>
</evidence>
<dbReference type="AlphaFoldDB" id="A0ABD0R6Q0"/>
<keyword evidence="1" id="KW-0004">4Fe-4S</keyword>
<evidence type="ECO:0000313" key="4">
    <source>
        <dbReference type="Proteomes" id="UP001529510"/>
    </source>
</evidence>
<keyword evidence="1" id="KW-0408">Iron</keyword>
<proteinExistence type="inferred from homology"/>
<feature type="non-terminal residue" evidence="3">
    <location>
        <position position="213"/>
    </location>
</feature>
<keyword evidence="1" id="KW-0239">DNA-directed DNA polymerase</keyword>
<dbReference type="GO" id="GO:0003887">
    <property type="term" value="F:DNA-directed DNA polymerase activity"/>
    <property type="evidence" value="ECO:0007669"/>
    <property type="project" value="UniProtKB-KW"/>
</dbReference>
<keyword evidence="1" id="KW-0238">DNA-binding</keyword>
<evidence type="ECO:0000259" key="2">
    <source>
        <dbReference type="SMART" id="SM01159"/>
    </source>
</evidence>
<keyword evidence="1" id="KW-0862">Zinc</keyword>
<dbReference type="Pfam" id="PF08490">
    <property type="entry name" value="DUF1744"/>
    <property type="match status" value="1"/>
</dbReference>
<dbReference type="SMART" id="SM01159">
    <property type="entry name" value="DUF1744"/>
    <property type="match status" value="1"/>
</dbReference>
<dbReference type="InterPro" id="IPR013697">
    <property type="entry name" value="DNA_pol_e_suA_C"/>
</dbReference>
<comment type="caution">
    <text evidence="3">The sequence shown here is derived from an EMBL/GenBank/DDBJ whole genome shotgun (WGS) entry which is preliminary data.</text>
</comment>
<comment type="similarity">
    <text evidence="1">Belongs to the DNA polymerase type-B family.</text>
</comment>
<dbReference type="GO" id="GO:0003677">
    <property type="term" value="F:DNA binding"/>
    <property type="evidence" value="ECO:0007669"/>
    <property type="project" value="UniProtKB-KW"/>
</dbReference>
<keyword evidence="1" id="KW-0411">Iron-sulfur</keyword>
<feature type="domain" description="DNA polymerase epsilon catalytic subunit A C-terminal" evidence="2">
    <location>
        <begin position="3"/>
        <end position="213"/>
    </location>
</feature>
<dbReference type="Proteomes" id="UP001529510">
    <property type="component" value="Unassembled WGS sequence"/>
</dbReference>
<dbReference type="GO" id="GO:0051539">
    <property type="term" value="F:4 iron, 4 sulfur cluster binding"/>
    <property type="evidence" value="ECO:0007669"/>
    <property type="project" value="UniProtKB-KW"/>
</dbReference>
<dbReference type="PANTHER" id="PTHR10670">
    <property type="entry name" value="DNA POLYMERASE EPSILON CATALYTIC SUBUNIT A"/>
    <property type="match status" value="1"/>
</dbReference>
<comment type="subcellular location">
    <subcellularLocation>
        <location evidence="1">Nucleus</location>
    </subcellularLocation>
</comment>